<organism evidence="1">
    <name type="scientific">Harvfovirus sp</name>
    <dbReference type="NCBI Taxonomy" id="2487768"/>
    <lineage>
        <taxon>Viruses</taxon>
        <taxon>Varidnaviria</taxon>
        <taxon>Bamfordvirae</taxon>
        <taxon>Nucleocytoviricota</taxon>
        <taxon>Megaviricetes</taxon>
        <taxon>Imitervirales</taxon>
        <taxon>Mimiviridae</taxon>
        <taxon>Klosneuvirinae</taxon>
    </lineage>
</organism>
<sequence>MDYKYLKYKHKYLQLRKGGGGVSVGGAVSDALNKLEPIQKKFNEDLIKQGGKPLSKLSVAEARKLLDDLQAGSVIDAPTTKTEVKIPNGANDFSIFIVRPKAATEKLPAIIFVHGAGWILGNFGTHERMVREISYGANVAVVF</sequence>
<evidence type="ECO:0000313" key="1">
    <source>
        <dbReference type="EMBL" id="AYV80376.1"/>
    </source>
</evidence>
<proteinExistence type="predicted"/>
<feature type="non-terminal residue" evidence="1">
    <location>
        <position position="143"/>
    </location>
</feature>
<keyword evidence="1" id="KW-0378">Hydrolase</keyword>
<gene>
    <name evidence="1" type="ORF">Harvfovirus1_1</name>
</gene>
<name>A0A3G4ZZI1_9VIRU</name>
<dbReference type="SUPFAM" id="SSF53474">
    <property type="entry name" value="alpha/beta-Hydrolases"/>
    <property type="match status" value="1"/>
</dbReference>
<protein>
    <submittedName>
        <fullName evidence="1">Alpha/beta hydrolase</fullName>
    </submittedName>
</protein>
<dbReference type="EMBL" id="MK072243">
    <property type="protein sequence ID" value="AYV80376.1"/>
    <property type="molecule type" value="Genomic_DNA"/>
</dbReference>
<accession>A0A3G4ZZI1</accession>
<dbReference type="Gene3D" id="3.40.50.1820">
    <property type="entry name" value="alpha/beta hydrolase"/>
    <property type="match status" value="1"/>
</dbReference>
<dbReference type="InterPro" id="IPR029058">
    <property type="entry name" value="AB_hydrolase_fold"/>
</dbReference>
<dbReference type="GO" id="GO:0016787">
    <property type="term" value="F:hydrolase activity"/>
    <property type="evidence" value="ECO:0007669"/>
    <property type="project" value="UniProtKB-KW"/>
</dbReference>
<reference evidence="1" key="1">
    <citation type="submission" date="2018-10" db="EMBL/GenBank/DDBJ databases">
        <title>Hidden diversity of soil giant viruses.</title>
        <authorList>
            <person name="Schulz F."/>
            <person name="Alteio L."/>
            <person name="Goudeau D."/>
            <person name="Ryan E.M."/>
            <person name="Malmstrom R.R."/>
            <person name="Blanchard J."/>
            <person name="Woyke T."/>
        </authorList>
    </citation>
    <scope>NUCLEOTIDE SEQUENCE</scope>
    <source>
        <strain evidence="1">HAV1</strain>
    </source>
</reference>